<feature type="region of interest" description="Disordered" evidence="1">
    <location>
        <begin position="1"/>
        <end position="370"/>
    </location>
</feature>
<evidence type="ECO:0000256" key="1">
    <source>
        <dbReference type="SAM" id="MobiDB-lite"/>
    </source>
</evidence>
<gene>
    <name evidence="2" type="ORF">JRQ81_014348</name>
</gene>
<comment type="caution">
    <text evidence="2">The sequence shown here is derived from an EMBL/GenBank/DDBJ whole genome shotgun (WGS) entry which is preliminary data.</text>
</comment>
<feature type="compositionally biased region" description="Basic residues" evidence="1">
    <location>
        <begin position="232"/>
        <end position="253"/>
    </location>
</feature>
<reference evidence="2" key="1">
    <citation type="journal article" date="2023" name="DNA Res.">
        <title>Chromosome-level genome assembly of Phrynocephalus forsythii using third-generation DNA sequencing and Hi-C analysis.</title>
        <authorList>
            <person name="Qi Y."/>
            <person name="Zhao W."/>
            <person name="Zhao Y."/>
            <person name="Niu C."/>
            <person name="Cao S."/>
            <person name="Zhang Y."/>
        </authorList>
    </citation>
    <scope>NUCLEOTIDE SEQUENCE</scope>
    <source>
        <tissue evidence="2">Muscle</tissue>
    </source>
</reference>
<accession>A0A9Q0XZ57</accession>
<feature type="compositionally biased region" description="Low complexity" evidence="1">
    <location>
        <begin position="310"/>
        <end position="320"/>
    </location>
</feature>
<feature type="compositionally biased region" description="Basic residues" evidence="1">
    <location>
        <begin position="267"/>
        <end position="285"/>
    </location>
</feature>
<protein>
    <submittedName>
        <fullName evidence="2">Uncharacterized protein</fullName>
    </submittedName>
</protein>
<evidence type="ECO:0000313" key="3">
    <source>
        <dbReference type="Proteomes" id="UP001142489"/>
    </source>
</evidence>
<organism evidence="2 3">
    <name type="scientific">Phrynocephalus forsythii</name>
    <dbReference type="NCBI Taxonomy" id="171643"/>
    <lineage>
        <taxon>Eukaryota</taxon>
        <taxon>Metazoa</taxon>
        <taxon>Chordata</taxon>
        <taxon>Craniata</taxon>
        <taxon>Vertebrata</taxon>
        <taxon>Euteleostomi</taxon>
        <taxon>Lepidosauria</taxon>
        <taxon>Squamata</taxon>
        <taxon>Bifurcata</taxon>
        <taxon>Unidentata</taxon>
        <taxon>Episquamata</taxon>
        <taxon>Toxicofera</taxon>
        <taxon>Iguania</taxon>
        <taxon>Acrodonta</taxon>
        <taxon>Agamidae</taxon>
        <taxon>Agaminae</taxon>
        <taxon>Phrynocephalus</taxon>
    </lineage>
</organism>
<feature type="compositionally biased region" description="Basic and acidic residues" evidence="1">
    <location>
        <begin position="202"/>
        <end position="227"/>
    </location>
</feature>
<feature type="compositionally biased region" description="Basic and acidic residues" evidence="1">
    <location>
        <begin position="50"/>
        <end position="60"/>
    </location>
</feature>
<name>A0A9Q0XZ57_9SAUR</name>
<sequence>MSPSTSIISVPHMPPQPHHSSLTVETEAETPPTLHHQAPRARSLPSKKVRLQEDRRDRNRPGRSLSHSPSPLLSCQVNDHRDHLRSPPARNRSYDAAEPGRPLRNRRTPTLSPTPPRRRNGGTLTDVEDIQHRHCPRDDLTQRHATERHRPFRHDPTDRDVAAQRSAAHAGELSLHPHRDAWRLPHSPSPMSRRPSPFLQSSHRDDVIRKDASNRARKDDTAGRNDTIRSPPIRRTRSRSHHRSASPRRRKRQLTSSTSSSSSTPPPRRKHESKATRRARKHHRTRWSDSTTSTSDTDVDRHGRSRHSRASPSPGRPSSSKKARDQTRNPSKDFPTLPRSKHRTRSSTPESLASMECHQDSDFSESAAAD</sequence>
<feature type="compositionally biased region" description="Low complexity" evidence="1">
    <location>
        <begin position="64"/>
        <end position="74"/>
    </location>
</feature>
<feature type="compositionally biased region" description="Basic and acidic residues" evidence="1">
    <location>
        <begin position="322"/>
        <end position="331"/>
    </location>
</feature>
<evidence type="ECO:0000313" key="2">
    <source>
        <dbReference type="EMBL" id="KAJ7332168.1"/>
    </source>
</evidence>
<proteinExistence type="predicted"/>
<dbReference type="Proteomes" id="UP001142489">
    <property type="component" value="Unassembled WGS sequence"/>
</dbReference>
<keyword evidence="3" id="KW-1185">Reference proteome</keyword>
<dbReference type="EMBL" id="JAPFRF010000005">
    <property type="protein sequence ID" value="KAJ7332168.1"/>
    <property type="molecule type" value="Genomic_DNA"/>
</dbReference>
<dbReference type="AlphaFoldDB" id="A0A9Q0XZ57"/>
<feature type="compositionally biased region" description="Basic and acidic residues" evidence="1">
    <location>
        <begin position="129"/>
        <end position="162"/>
    </location>
</feature>